<reference evidence="2 3" key="1">
    <citation type="submission" date="2019-08" db="EMBL/GenBank/DDBJ databases">
        <title>Deep-cultivation of Planctomycetes and their phenomic and genomic characterization uncovers novel biology.</title>
        <authorList>
            <person name="Wiegand S."/>
            <person name="Jogler M."/>
            <person name="Boedeker C."/>
            <person name="Pinto D."/>
            <person name="Vollmers J."/>
            <person name="Rivas-Marin E."/>
            <person name="Kohn T."/>
            <person name="Peeters S.H."/>
            <person name="Heuer A."/>
            <person name="Rast P."/>
            <person name="Oberbeckmann S."/>
            <person name="Bunk B."/>
            <person name="Jeske O."/>
            <person name="Meyerdierks A."/>
            <person name="Storesund J.E."/>
            <person name="Kallscheuer N."/>
            <person name="Luecker S."/>
            <person name="Lage O.M."/>
            <person name="Pohl T."/>
            <person name="Merkel B.J."/>
            <person name="Hornburger P."/>
            <person name="Mueller R.-W."/>
            <person name="Bruemmer F."/>
            <person name="Labrenz M."/>
            <person name="Spormann A.M."/>
            <person name="Op den Camp H."/>
            <person name="Overmann J."/>
            <person name="Amann R."/>
            <person name="Jetten M.S.M."/>
            <person name="Mascher T."/>
            <person name="Medema M.H."/>
            <person name="Devos D.P."/>
            <person name="Kaster A.-K."/>
            <person name="Ovreas L."/>
            <person name="Rohde M."/>
            <person name="Galperin M.Y."/>
            <person name="Jogler C."/>
        </authorList>
    </citation>
    <scope>NUCLEOTIDE SEQUENCE [LARGE SCALE GENOMIC DNA]</scope>
    <source>
        <strain evidence="2 3">UC8</strain>
    </source>
</reference>
<protein>
    <submittedName>
        <fullName evidence="2">Uncharacterized protein</fullName>
    </submittedName>
</protein>
<dbReference type="Proteomes" id="UP000325286">
    <property type="component" value="Chromosome"/>
</dbReference>
<dbReference type="RefSeq" id="WP_148080258.1">
    <property type="nucleotide sequence ID" value="NZ_CP042914.1"/>
</dbReference>
<feature type="region of interest" description="Disordered" evidence="1">
    <location>
        <begin position="1"/>
        <end position="45"/>
    </location>
</feature>
<dbReference type="AlphaFoldDB" id="A0A5B9QMY9"/>
<name>A0A5B9QMY9_9BACT</name>
<feature type="compositionally biased region" description="Polar residues" evidence="1">
    <location>
        <begin position="1"/>
        <end position="26"/>
    </location>
</feature>
<evidence type="ECO:0000313" key="2">
    <source>
        <dbReference type="EMBL" id="QEG40457.1"/>
    </source>
</evidence>
<proteinExistence type="predicted"/>
<evidence type="ECO:0000313" key="3">
    <source>
        <dbReference type="Proteomes" id="UP000325286"/>
    </source>
</evidence>
<accession>A0A5B9QMY9</accession>
<evidence type="ECO:0000256" key="1">
    <source>
        <dbReference type="SAM" id="MobiDB-lite"/>
    </source>
</evidence>
<gene>
    <name evidence="2" type="ORF">UC8_24690</name>
</gene>
<sequence>MSQRTDQQHRQQPSLFDQQTDSTRSSVVAGRANSARNFHAASGRRPRQRERVYAFLLNRRSAGATREQIAEATGIKLSSVCGRVSELIESGDVQQAKEFYRETADHGKALICFASEFSPTQAADRPPTKDDPMPRVLPANELPDGVIGHTIKDKNGDPLRPGAYYATAGGKREWRRIVEDDNGDLYAYHRNGRDRDRVDQMFGYSWEWDSV</sequence>
<organism evidence="2 3">
    <name type="scientific">Roseimaritima ulvae</name>
    <dbReference type="NCBI Taxonomy" id="980254"/>
    <lineage>
        <taxon>Bacteria</taxon>
        <taxon>Pseudomonadati</taxon>
        <taxon>Planctomycetota</taxon>
        <taxon>Planctomycetia</taxon>
        <taxon>Pirellulales</taxon>
        <taxon>Pirellulaceae</taxon>
        <taxon>Roseimaritima</taxon>
    </lineage>
</organism>
<dbReference type="EMBL" id="CP042914">
    <property type="protein sequence ID" value="QEG40457.1"/>
    <property type="molecule type" value="Genomic_DNA"/>
</dbReference>
<dbReference type="OrthoDB" id="6169353at2"/>
<keyword evidence="3" id="KW-1185">Reference proteome</keyword>
<dbReference type="KEGG" id="rul:UC8_24690"/>